<organism evidence="4 5">
    <name type="scientific">Hymenoscyphus albidus</name>
    <dbReference type="NCBI Taxonomy" id="595503"/>
    <lineage>
        <taxon>Eukaryota</taxon>
        <taxon>Fungi</taxon>
        <taxon>Dikarya</taxon>
        <taxon>Ascomycota</taxon>
        <taxon>Pezizomycotina</taxon>
        <taxon>Leotiomycetes</taxon>
        <taxon>Helotiales</taxon>
        <taxon>Helotiaceae</taxon>
        <taxon>Hymenoscyphus</taxon>
    </lineage>
</organism>
<sequence length="967" mass="109402">MFSNGEWQPPNERRVPETEIETDDIHSMLSVSALGKPSRMSFISASNRHQNYGEDAPKLARQLSTGPPPSYASSINSVVARSTIPTTEIWALSSASGSRTPPNFKPETSTSIQQSDIEEREAGRPVQIPQSSDQFDIYSIDPPPIELHGRHLRNGRGQWRGSRYTCYCGKEFPGILRSIERHQESCPEAFYLLRPTKWFKCEFPQCSKSYAGLDNLLVHKGSQGHMTGLVELDSKDMNYDDRSSIYAPDNTLEPLNNFAASEMFKCDFPKCGNSYTRPDSLLVSHHKQYPVLSLLSLTGDKTLMYRQAHKRIKKHDSVVTSDLENISTSPKEKIHDRANGLYAAGDIPPYSNRPMATENNMSNLWRRSARSTMLLYSTQSIFSQASAIATSDASSIPQTPENLIERLVSLLLNDAIIHSLCSKALESIVRERFERNLKKLLKNFAISLRREAESEDQRNTARFVLHRATNSAHLICNQLKQSREAKKLFVEEEGGQAEEFTEDSHSDDSETFDTLQYLDDFIRESRAIDALRNDLRDFVEQNAPEVASNHKRPPFAADPNPNTTQDEAELKEVDLSLKEVRKGFYIEKYHTVVNKGVSVWRILAHFTVETTVWTWGVASLNFPFQCLQDFLSEGSQTISLKLKLARPPFEPGKKRIEWRCKCGHLLYDDFIEMSPGAAERFRRQKTIQNTQPSSSSSRTNSTVGIFSWMSATIRPIMSPAKQNPGLTLPLHERGHTSPNTGNVGTSNQQPSPPIALLYLLLCYNEGRYATCLLQIDLTSKGAECDKSLFRLLRSIYHDMRGKIISRLSLRNLQSIKFVSFELFGKELVNLRKQDDIPPPDHTEYHYQPAPPELIPPVGENCFMHLFEHPEEGENVSFCLDRFPKKLHEKLLCRGGGTNAGWGLQFVEGWNMRKVFGSVFFLFEIGSLLIAILYTVYEHSIQDAFSMASYMMAMATMGIGTLQAFINS</sequence>
<feature type="compositionally biased region" description="Polar residues" evidence="1">
    <location>
        <begin position="93"/>
        <end position="115"/>
    </location>
</feature>
<dbReference type="OrthoDB" id="9988102at2759"/>
<dbReference type="InterPro" id="IPR013087">
    <property type="entry name" value="Znf_C2H2_type"/>
</dbReference>
<name>A0A9N9LS43_9HELO</name>
<dbReference type="Proteomes" id="UP000701801">
    <property type="component" value="Unassembled WGS sequence"/>
</dbReference>
<feature type="transmembrane region" description="Helical" evidence="2">
    <location>
        <begin position="947"/>
        <end position="965"/>
    </location>
</feature>
<keyword evidence="2" id="KW-1133">Transmembrane helix</keyword>
<evidence type="ECO:0000313" key="4">
    <source>
        <dbReference type="EMBL" id="CAG8977424.1"/>
    </source>
</evidence>
<keyword evidence="2" id="KW-0812">Transmembrane</keyword>
<keyword evidence="5" id="KW-1185">Reference proteome</keyword>
<keyword evidence="2" id="KW-0472">Membrane</keyword>
<evidence type="ECO:0000313" key="5">
    <source>
        <dbReference type="Proteomes" id="UP000701801"/>
    </source>
</evidence>
<feature type="region of interest" description="Disordered" evidence="1">
    <location>
        <begin position="93"/>
        <end position="135"/>
    </location>
</feature>
<gene>
    <name evidence="4" type="ORF">HYALB_00007756</name>
</gene>
<proteinExistence type="predicted"/>
<feature type="domain" description="C2H2-type" evidence="3">
    <location>
        <begin position="201"/>
        <end position="225"/>
    </location>
</feature>
<evidence type="ECO:0000256" key="2">
    <source>
        <dbReference type="SAM" id="Phobius"/>
    </source>
</evidence>
<evidence type="ECO:0000256" key="1">
    <source>
        <dbReference type="SAM" id="MobiDB-lite"/>
    </source>
</evidence>
<feature type="region of interest" description="Disordered" evidence="1">
    <location>
        <begin position="1"/>
        <end position="21"/>
    </location>
</feature>
<dbReference type="PROSITE" id="PS00028">
    <property type="entry name" value="ZINC_FINGER_C2H2_1"/>
    <property type="match status" value="1"/>
</dbReference>
<accession>A0A9N9LS43</accession>
<comment type="caution">
    <text evidence="4">The sequence shown here is derived from an EMBL/GenBank/DDBJ whole genome shotgun (WGS) entry which is preliminary data.</text>
</comment>
<feature type="transmembrane region" description="Helical" evidence="2">
    <location>
        <begin position="914"/>
        <end position="935"/>
    </location>
</feature>
<protein>
    <recommendedName>
        <fullName evidence="3">C2H2-type domain-containing protein</fullName>
    </recommendedName>
</protein>
<dbReference type="AlphaFoldDB" id="A0A9N9LS43"/>
<reference evidence="4" key="1">
    <citation type="submission" date="2021-07" db="EMBL/GenBank/DDBJ databases">
        <authorList>
            <person name="Durling M."/>
        </authorList>
    </citation>
    <scope>NUCLEOTIDE SEQUENCE</scope>
</reference>
<feature type="region of interest" description="Disordered" evidence="1">
    <location>
        <begin position="544"/>
        <end position="566"/>
    </location>
</feature>
<evidence type="ECO:0000259" key="3">
    <source>
        <dbReference type="PROSITE" id="PS00028"/>
    </source>
</evidence>
<dbReference type="EMBL" id="CAJVRM010000218">
    <property type="protein sequence ID" value="CAG8977424.1"/>
    <property type="molecule type" value="Genomic_DNA"/>
</dbReference>